<feature type="transmembrane region" description="Helical" evidence="7">
    <location>
        <begin position="126"/>
        <end position="147"/>
    </location>
</feature>
<reference evidence="8 9" key="1">
    <citation type="submission" date="2018-11" db="EMBL/GenBank/DDBJ databases">
        <title>The draft genome sequence of Amphritea opalescens ANRC-JH13T.</title>
        <authorList>
            <person name="Fang Z."/>
            <person name="Zhang Y."/>
            <person name="Han X."/>
        </authorList>
    </citation>
    <scope>NUCLEOTIDE SEQUENCE [LARGE SCALE GENOMIC DNA]</scope>
    <source>
        <strain evidence="8 9">ANRC-JH13</strain>
    </source>
</reference>
<feature type="transmembrane region" description="Helical" evidence="7">
    <location>
        <begin position="64"/>
        <end position="85"/>
    </location>
</feature>
<feature type="transmembrane region" description="Helical" evidence="7">
    <location>
        <begin position="159"/>
        <end position="183"/>
    </location>
</feature>
<dbReference type="PANTHER" id="PTHR36838:SF3">
    <property type="entry name" value="TRANSPORTER AUXIN EFFLUX CARRIER EC FAMILY"/>
    <property type="match status" value="1"/>
</dbReference>
<keyword evidence="3" id="KW-1003">Cell membrane</keyword>
<keyword evidence="2" id="KW-0813">Transport</keyword>
<dbReference type="Pfam" id="PF03547">
    <property type="entry name" value="Mem_trans"/>
    <property type="match status" value="2"/>
</dbReference>
<dbReference type="RefSeq" id="WP_126158087.1">
    <property type="nucleotide sequence ID" value="NZ_RQXW01000005.1"/>
</dbReference>
<dbReference type="AlphaFoldDB" id="A0A430KSQ1"/>
<sequence>MQMLAVLINPVLPVFAILAIGFVLGRAGKISNEQAKSINWVATAVFLPILVLGLVSNAPIDQFSLAPLCAYLSAEAVLITLAFWLGRRLGLEKQEAVLMSVGCVFVNNVFLVLPISQFLFGSENTTAIIAIVTLDTILLFTGTLFALELTRPERPSLGRVISIVARLPLIIAITIGLLLNLLQIQLPDAIATFISFNGKAAAPLALLALGVVLSQISLHPDKIVWLFTGLKLIVMPLFVWLTLSLFAPQTPDSNLYMLSSAGPITTAVFSFGMLYGVHTQRIAQLLVLTTVFSLISLAALA</sequence>
<keyword evidence="6 7" id="KW-0472">Membrane</keyword>
<proteinExistence type="predicted"/>
<dbReference type="OrthoDB" id="5405318at2"/>
<keyword evidence="4 7" id="KW-0812">Transmembrane</keyword>
<evidence type="ECO:0000256" key="2">
    <source>
        <dbReference type="ARBA" id="ARBA00022448"/>
    </source>
</evidence>
<comment type="subcellular location">
    <subcellularLocation>
        <location evidence="1">Membrane</location>
        <topology evidence="1">Multi-pass membrane protein</topology>
    </subcellularLocation>
</comment>
<keyword evidence="5 7" id="KW-1133">Transmembrane helix</keyword>
<keyword evidence="9" id="KW-1185">Reference proteome</keyword>
<evidence type="ECO:0000256" key="7">
    <source>
        <dbReference type="SAM" id="Phobius"/>
    </source>
</evidence>
<evidence type="ECO:0008006" key="10">
    <source>
        <dbReference type="Google" id="ProtNLM"/>
    </source>
</evidence>
<feature type="transmembrane region" description="Helical" evidence="7">
    <location>
        <begin position="6"/>
        <end position="25"/>
    </location>
</feature>
<feature type="transmembrane region" description="Helical" evidence="7">
    <location>
        <begin position="97"/>
        <end position="120"/>
    </location>
</feature>
<dbReference type="GO" id="GO:0055085">
    <property type="term" value="P:transmembrane transport"/>
    <property type="evidence" value="ECO:0007669"/>
    <property type="project" value="InterPro"/>
</dbReference>
<feature type="transmembrane region" description="Helical" evidence="7">
    <location>
        <begin position="255"/>
        <end position="275"/>
    </location>
</feature>
<evidence type="ECO:0000256" key="4">
    <source>
        <dbReference type="ARBA" id="ARBA00022692"/>
    </source>
</evidence>
<evidence type="ECO:0000256" key="1">
    <source>
        <dbReference type="ARBA" id="ARBA00004141"/>
    </source>
</evidence>
<dbReference type="EMBL" id="RQXW01000005">
    <property type="protein sequence ID" value="RTE66488.1"/>
    <property type="molecule type" value="Genomic_DNA"/>
</dbReference>
<dbReference type="GO" id="GO:0016020">
    <property type="term" value="C:membrane"/>
    <property type="evidence" value="ECO:0007669"/>
    <property type="project" value="UniProtKB-SubCell"/>
</dbReference>
<evidence type="ECO:0000256" key="5">
    <source>
        <dbReference type="ARBA" id="ARBA00022989"/>
    </source>
</evidence>
<dbReference type="Proteomes" id="UP000283087">
    <property type="component" value="Unassembled WGS sequence"/>
</dbReference>
<evidence type="ECO:0000313" key="9">
    <source>
        <dbReference type="Proteomes" id="UP000283087"/>
    </source>
</evidence>
<feature type="transmembrane region" description="Helical" evidence="7">
    <location>
        <begin position="282"/>
        <end position="300"/>
    </location>
</feature>
<evidence type="ECO:0000256" key="3">
    <source>
        <dbReference type="ARBA" id="ARBA00022475"/>
    </source>
</evidence>
<evidence type="ECO:0000313" key="8">
    <source>
        <dbReference type="EMBL" id="RTE66488.1"/>
    </source>
</evidence>
<organism evidence="8 9">
    <name type="scientific">Amphritea opalescens</name>
    <dbReference type="NCBI Taxonomy" id="2490544"/>
    <lineage>
        <taxon>Bacteria</taxon>
        <taxon>Pseudomonadati</taxon>
        <taxon>Pseudomonadota</taxon>
        <taxon>Gammaproteobacteria</taxon>
        <taxon>Oceanospirillales</taxon>
        <taxon>Oceanospirillaceae</taxon>
        <taxon>Amphritea</taxon>
    </lineage>
</organism>
<gene>
    <name evidence="8" type="ORF">EH243_07795</name>
</gene>
<feature type="transmembrane region" description="Helical" evidence="7">
    <location>
        <begin position="223"/>
        <end position="243"/>
    </location>
</feature>
<feature type="transmembrane region" description="Helical" evidence="7">
    <location>
        <begin position="189"/>
        <end position="211"/>
    </location>
</feature>
<accession>A0A430KSQ1</accession>
<feature type="transmembrane region" description="Helical" evidence="7">
    <location>
        <begin position="37"/>
        <end position="58"/>
    </location>
</feature>
<protein>
    <recommendedName>
        <fullName evidence="10">AEC family transporter</fullName>
    </recommendedName>
</protein>
<evidence type="ECO:0000256" key="6">
    <source>
        <dbReference type="ARBA" id="ARBA00023136"/>
    </source>
</evidence>
<dbReference type="PANTHER" id="PTHR36838">
    <property type="entry name" value="AUXIN EFFLUX CARRIER FAMILY PROTEIN"/>
    <property type="match status" value="1"/>
</dbReference>
<dbReference type="InterPro" id="IPR004776">
    <property type="entry name" value="Mem_transp_PIN-like"/>
</dbReference>
<name>A0A430KSQ1_9GAMM</name>
<comment type="caution">
    <text evidence="8">The sequence shown here is derived from an EMBL/GenBank/DDBJ whole genome shotgun (WGS) entry which is preliminary data.</text>
</comment>